<dbReference type="InterPro" id="IPR027417">
    <property type="entry name" value="P-loop_NTPase"/>
</dbReference>
<evidence type="ECO:0000256" key="7">
    <source>
        <dbReference type="ARBA" id="ARBA00022892"/>
    </source>
</evidence>
<keyword evidence="6" id="KW-0256">Endoplasmic reticulum</keyword>
<name>A0A7N2R0Z5_QUELO</name>
<protein>
    <submittedName>
        <fullName evidence="11">Uncharacterized protein</fullName>
    </submittedName>
</protein>
<comment type="subcellular location">
    <subcellularLocation>
        <location evidence="1">Endoplasmic reticulum</location>
    </subcellularLocation>
    <subcellularLocation>
        <location evidence="2">Golgi apparatus</location>
    </subcellularLocation>
</comment>
<evidence type="ECO:0000256" key="8">
    <source>
        <dbReference type="ARBA" id="ARBA00022927"/>
    </source>
</evidence>
<dbReference type="PRINTS" id="PR00328">
    <property type="entry name" value="SAR1GTPBP"/>
</dbReference>
<dbReference type="GO" id="GO:0005783">
    <property type="term" value="C:endoplasmic reticulum"/>
    <property type="evidence" value="ECO:0007669"/>
    <property type="project" value="UniProtKB-SubCell"/>
</dbReference>
<keyword evidence="12" id="KW-1185">Reference proteome</keyword>
<keyword evidence="10" id="KW-0342">GTP-binding</keyword>
<dbReference type="Gramene" id="QL03p018445:mrna">
    <property type="protein sequence ID" value="QL03p018445:mrna"/>
    <property type="gene ID" value="QL03p018445"/>
</dbReference>
<evidence type="ECO:0000256" key="1">
    <source>
        <dbReference type="ARBA" id="ARBA00004240"/>
    </source>
</evidence>
<dbReference type="Pfam" id="PF00025">
    <property type="entry name" value="Arf"/>
    <property type="match status" value="1"/>
</dbReference>
<comment type="similarity">
    <text evidence="3">Belongs to the small GTPase superfamily. SAR1 family.</text>
</comment>
<dbReference type="GO" id="GO:0005794">
    <property type="term" value="C:Golgi apparatus"/>
    <property type="evidence" value="ECO:0007669"/>
    <property type="project" value="UniProtKB-SubCell"/>
</dbReference>
<dbReference type="EMBL" id="LRBV02000003">
    <property type="status" value="NOT_ANNOTATED_CDS"/>
    <property type="molecule type" value="Genomic_DNA"/>
</dbReference>
<dbReference type="PANTHER" id="PTHR45684">
    <property type="entry name" value="RE74312P"/>
    <property type="match status" value="1"/>
</dbReference>
<dbReference type="Proteomes" id="UP000594261">
    <property type="component" value="Chromosome 3"/>
</dbReference>
<evidence type="ECO:0000256" key="10">
    <source>
        <dbReference type="ARBA" id="ARBA00023134"/>
    </source>
</evidence>
<reference evidence="11" key="2">
    <citation type="submission" date="2021-01" db="UniProtKB">
        <authorList>
            <consortium name="EnsemblPlants"/>
        </authorList>
    </citation>
    <scope>IDENTIFICATION</scope>
</reference>
<dbReference type="GO" id="GO:0016192">
    <property type="term" value="P:vesicle-mediated transport"/>
    <property type="evidence" value="ECO:0007669"/>
    <property type="project" value="UniProtKB-KW"/>
</dbReference>
<keyword evidence="4" id="KW-0813">Transport</keyword>
<dbReference type="GO" id="GO:0003924">
    <property type="term" value="F:GTPase activity"/>
    <property type="evidence" value="ECO:0007669"/>
    <property type="project" value="InterPro"/>
</dbReference>
<dbReference type="AlphaFoldDB" id="A0A7N2R0Z5"/>
<dbReference type="EnsemblPlants" id="QL03p018445:mrna">
    <property type="protein sequence ID" value="QL03p018445:mrna"/>
    <property type="gene ID" value="QL03p018445"/>
</dbReference>
<organism evidence="11 12">
    <name type="scientific">Quercus lobata</name>
    <name type="common">Valley oak</name>
    <dbReference type="NCBI Taxonomy" id="97700"/>
    <lineage>
        <taxon>Eukaryota</taxon>
        <taxon>Viridiplantae</taxon>
        <taxon>Streptophyta</taxon>
        <taxon>Embryophyta</taxon>
        <taxon>Tracheophyta</taxon>
        <taxon>Spermatophyta</taxon>
        <taxon>Magnoliopsida</taxon>
        <taxon>eudicotyledons</taxon>
        <taxon>Gunneridae</taxon>
        <taxon>Pentapetalae</taxon>
        <taxon>rosids</taxon>
        <taxon>fabids</taxon>
        <taxon>Fagales</taxon>
        <taxon>Fagaceae</taxon>
        <taxon>Quercus</taxon>
    </lineage>
</organism>
<evidence type="ECO:0000256" key="5">
    <source>
        <dbReference type="ARBA" id="ARBA00022741"/>
    </source>
</evidence>
<sequence length="115" mass="12706">MSSQGLGVELAEARPFEAKRRAVCFTRASVVFSLGVGPNGLALRLVQHQPTQYPASEEMSIGKIKFNAFDLGGHQIAHRVWKDFYAKDSSSFIIPDKPFSVYLIHGRQILIVGVC</sequence>
<keyword evidence="8" id="KW-0653">Protein transport</keyword>
<evidence type="ECO:0000256" key="9">
    <source>
        <dbReference type="ARBA" id="ARBA00023034"/>
    </source>
</evidence>
<evidence type="ECO:0000256" key="4">
    <source>
        <dbReference type="ARBA" id="ARBA00022448"/>
    </source>
</evidence>
<dbReference type="GO" id="GO:0005525">
    <property type="term" value="F:GTP binding"/>
    <property type="evidence" value="ECO:0007669"/>
    <property type="project" value="UniProtKB-KW"/>
</dbReference>
<accession>A0A7N2R0Z5</accession>
<dbReference type="InParanoid" id="A0A7N2R0Z5"/>
<evidence type="ECO:0000313" key="11">
    <source>
        <dbReference type="EnsemblPlants" id="QL03p018445:mrna"/>
    </source>
</evidence>
<evidence type="ECO:0000313" key="12">
    <source>
        <dbReference type="Proteomes" id="UP000594261"/>
    </source>
</evidence>
<proteinExistence type="inferred from homology"/>
<dbReference type="InterPro" id="IPR006689">
    <property type="entry name" value="Small_GTPase_ARF/SAR"/>
</dbReference>
<evidence type="ECO:0000256" key="3">
    <source>
        <dbReference type="ARBA" id="ARBA00007507"/>
    </source>
</evidence>
<evidence type="ECO:0000256" key="2">
    <source>
        <dbReference type="ARBA" id="ARBA00004555"/>
    </source>
</evidence>
<dbReference type="GO" id="GO:0006886">
    <property type="term" value="P:intracellular protein transport"/>
    <property type="evidence" value="ECO:0007669"/>
    <property type="project" value="InterPro"/>
</dbReference>
<keyword evidence="5" id="KW-0547">Nucleotide-binding</keyword>
<dbReference type="InterPro" id="IPR006687">
    <property type="entry name" value="Small_GTPase_SAR1"/>
</dbReference>
<dbReference type="Gene3D" id="3.40.50.300">
    <property type="entry name" value="P-loop containing nucleotide triphosphate hydrolases"/>
    <property type="match status" value="1"/>
</dbReference>
<keyword evidence="9" id="KW-0333">Golgi apparatus</keyword>
<reference evidence="11 12" key="1">
    <citation type="journal article" date="2016" name="G3 (Bethesda)">
        <title>First Draft Assembly and Annotation of the Genome of a California Endemic Oak Quercus lobata Nee (Fagaceae).</title>
        <authorList>
            <person name="Sork V.L."/>
            <person name="Fitz-Gibbon S.T."/>
            <person name="Puiu D."/>
            <person name="Crepeau M."/>
            <person name="Gugger P.F."/>
            <person name="Sherman R."/>
            <person name="Stevens K."/>
            <person name="Langley C.H."/>
            <person name="Pellegrini M."/>
            <person name="Salzberg S.L."/>
        </authorList>
    </citation>
    <scope>NUCLEOTIDE SEQUENCE [LARGE SCALE GENOMIC DNA]</scope>
    <source>
        <strain evidence="11 12">cv. SW786</strain>
    </source>
</reference>
<keyword evidence="7" id="KW-0931">ER-Golgi transport</keyword>
<evidence type="ECO:0000256" key="6">
    <source>
        <dbReference type="ARBA" id="ARBA00022824"/>
    </source>
</evidence>